<organism evidence="1 2">
    <name type="scientific">[Eubacterium] siraeum 70/3</name>
    <dbReference type="NCBI Taxonomy" id="657319"/>
    <lineage>
        <taxon>Bacteria</taxon>
        <taxon>Bacillati</taxon>
        <taxon>Bacillota</taxon>
        <taxon>Clostridia</taxon>
        <taxon>Eubacteriales</taxon>
        <taxon>Oscillospiraceae</taxon>
        <taxon>Oscillospiraceae incertae sedis</taxon>
    </lineage>
</organism>
<dbReference type="PATRIC" id="fig|657319.3.peg.1274"/>
<dbReference type="KEGG" id="esu:EUS_09810"/>
<evidence type="ECO:0000313" key="2">
    <source>
        <dbReference type="Proteomes" id="UP000008803"/>
    </source>
</evidence>
<dbReference type="AlphaFoldDB" id="D4JSX3"/>
<gene>
    <name evidence="1" type="ORF">EUS_09810</name>
</gene>
<reference evidence="1 2" key="1">
    <citation type="submission" date="2010-03" db="EMBL/GenBank/DDBJ databases">
        <title>The genome sequence of Eubacterium siraeum 70/3.</title>
        <authorList>
            <consortium name="metaHIT consortium -- http://www.metahit.eu/"/>
            <person name="Pajon A."/>
            <person name="Turner K."/>
            <person name="Parkhill J."/>
            <person name="Duncan S."/>
            <person name="Flint H."/>
        </authorList>
    </citation>
    <scope>NUCLEOTIDE SEQUENCE [LARGE SCALE GENOMIC DNA]</scope>
    <source>
        <strain evidence="1 2">70/3</strain>
    </source>
</reference>
<accession>D4JSX3</accession>
<dbReference type="EMBL" id="FP929044">
    <property type="protein sequence ID" value="CBK96192.1"/>
    <property type="molecule type" value="Genomic_DNA"/>
</dbReference>
<proteinExistence type="predicted"/>
<protein>
    <recommendedName>
        <fullName evidence="3">SpoVT / AbrB like domain</fullName>
    </recommendedName>
</protein>
<name>D4JSX3_9FIRM</name>
<dbReference type="BioCyc" id="ESIR657319:G136K-829-MONOMER"/>
<reference evidence="1 2" key="2">
    <citation type="submission" date="2010-03" db="EMBL/GenBank/DDBJ databases">
        <authorList>
            <person name="Pajon A."/>
        </authorList>
    </citation>
    <scope>NUCLEOTIDE SEQUENCE [LARGE SCALE GENOMIC DNA]</scope>
    <source>
        <strain evidence="1 2">70/3</strain>
    </source>
</reference>
<dbReference type="Proteomes" id="UP000008803">
    <property type="component" value="Chromosome"/>
</dbReference>
<dbReference type="HOGENOM" id="CLU_2685577_0_0_9"/>
<sequence>MEYKTEFTILLPEKLTTALDIDEDTLFETYFDDGKIKVRVIDESEIEDELSNCDLTDNDKECAECPNYCRSCGRCLFEA</sequence>
<evidence type="ECO:0008006" key="3">
    <source>
        <dbReference type="Google" id="ProtNLM"/>
    </source>
</evidence>
<evidence type="ECO:0000313" key="1">
    <source>
        <dbReference type="EMBL" id="CBK96192.1"/>
    </source>
</evidence>